<dbReference type="PROSITE" id="PS50005">
    <property type="entry name" value="TPR"/>
    <property type="match status" value="1"/>
</dbReference>
<dbReference type="Proteomes" id="UP000518878">
    <property type="component" value="Unassembled WGS sequence"/>
</dbReference>
<dbReference type="Pfam" id="PF14559">
    <property type="entry name" value="TPR_19"/>
    <property type="match status" value="1"/>
</dbReference>
<dbReference type="SUPFAM" id="SSF48452">
    <property type="entry name" value="TPR-like"/>
    <property type="match status" value="1"/>
</dbReference>
<keyword evidence="5" id="KW-1185">Reference proteome</keyword>
<dbReference type="InterPro" id="IPR050498">
    <property type="entry name" value="Ycf3"/>
</dbReference>
<accession>A0A7X5TP06</accession>
<dbReference type="PANTHER" id="PTHR44858">
    <property type="entry name" value="TETRATRICOPEPTIDE REPEAT PROTEIN 6"/>
    <property type="match status" value="1"/>
</dbReference>
<organism evidence="4 5">
    <name type="scientific">Luteibacter yeojuensis</name>
    <dbReference type="NCBI Taxonomy" id="345309"/>
    <lineage>
        <taxon>Bacteria</taxon>
        <taxon>Pseudomonadati</taxon>
        <taxon>Pseudomonadota</taxon>
        <taxon>Gammaproteobacteria</taxon>
        <taxon>Lysobacterales</taxon>
        <taxon>Rhodanobacteraceae</taxon>
        <taxon>Luteibacter</taxon>
    </lineage>
</organism>
<dbReference type="SMART" id="SM00028">
    <property type="entry name" value="TPR"/>
    <property type="match status" value="1"/>
</dbReference>
<dbReference type="GO" id="GO:0009279">
    <property type="term" value="C:cell outer membrane"/>
    <property type="evidence" value="ECO:0007669"/>
    <property type="project" value="TreeGrafter"/>
</dbReference>
<dbReference type="PANTHER" id="PTHR44858:SF1">
    <property type="entry name" value="UDP-N-ACETYLGLUCOSAMINE--PEPTIDE N-ACETYLGLUCOSAMINYLTRANSFERASE SPINDLY-RELATED"/>
    <property type="match status" value="1"/>
</dbReference>
<evidence type="ECO:0000256" key="2">
    <source>
        <dbReference type="ARBA" id="ARBA00022803"/>
    </source>
</evidence>
<keyword evidence="2 3" id="KW-0802">TPR repeat</keyword>
<comment type="caution">
    <text evidence="4">The sequence shown here is derived from an EMBL/GenBank/DDBJ whole genome shotgun (WGS) entry which is preliminary data.</text>
</comment>
<reference evidence="4 5" key="1">
    <citation type="journal article" date="2006" name="Int. J. Syst. Evol. Microbiol.">
        <title>Dyella yeojuensis sp. nov., isolated from greenhouse soil in Korea.</title>
        <authorList>
            <person name="Kim B.Y."/>
            <person name="Weon H.Y."/>
            <person name="Lee K.H."/>
            <person name="Seok S.J."/>
            <person name="Kwon S.W."/>
            <person name="Go S.J."/>
            <person name="Stackebrandt E."/>
        </authorList>
    </citation>
    <scope>NUCLEOTIDE SEQUENCE [LARGE SCALE GENOMIC DNA]</scope>
    <source>
        <strain evidence="4 5">DSM 17673</strain>
    </source>
</reference>
<name>A0A7X5TP06_9GAMM</name>
<evidence type="ECO:0000256" key="1">
    <source>
        <dbReference type="ARBA" id="ARBA00022737"/>
    </source>
</evidence>
<sequence>MARIVKPGIPVAALSCLLALTGCGHRGDTRSPQTRMNTVLATADQAAKAYAGGDMRQAATLYDSVVKSMPDDPELWFRLGNARFRLQQPDEAVAAYQHVLQLMPTHARAWHNLGIVRLKQAQAAMLASSEVANTDKALEASSADLARRIANIEDEPAAVSTTPQAGKSP</sequence>
<dbReference type="GO" id="GO:0046813">
    <property type="term" value="P:receptor-mediated virion attachment to host cell"/>
    <property type="evidence" value="ECO:0007669"/>
    <property type="project" value="TreeGrafter"/>
</dbReference>
<proteinExistence type="predicted"/>
<dbReference type="InterPro" id="IPR011990">
    <property type="entry name" value="TPR-like_helical_dom_sf"/>
</dbReference>
<dbReference type="AlphaFoldDB" id="A0A7X5TP06"/>
<feature type="repeat" description="TPR" evidence="3">
    <location>
        <begin position="73"/>
        <end position="106"/>
    </location>
</feature>
<keyword evidence="1" id="KW-0677">Repeat</keyword>
<dbReference type="Gene3D" id="1.25.40.10">
    <property type="entry name" value="Tetratricopeptide repeat domain"/>
    <property type="match status" value="1"/>
</dbReference>
<gene>
    <name evidence="4" type="ORF">HBF32_00755</name>
</gene>
<dbReference type="EMBL" id="JAAQTL010000001">
    <property type="protein sequence ID" value="NID13997.1"/>
    <property type="molecule type" value="Genomic_DNA"/>
</dbReference>
<dbReference type="InterPro" id="IPR019734">
    <property type="entry name" value="TPR_rpt"/>
</dbReference>
<evidence type="ECO:0000313" key="5">
    <source>
        <dbReference type="Proteomes" id="UP000518878"/>
    </source>
</evidence>
<protein>
    <submittedName>
        <fullName evidence="4">Tetratricopeptide repeat protein</fullName>
    </submittedName>
</protein>
<dbReference type="RefSeq" id="WP_166697733.1">
    <property type="nucleotide sequence ID" value="NZ_JAAQTL010000001.1"/>
</dbReference>
<dbReference type="PROSITE" id="PS51257">
    <property type="entry name" value="PROKAR_LIPOPROTEIN"/>
    <property type="match status" value="1"/>
</dbReference>
<evidence type="ECO:0000313" key="4">
    <source>
        <dbReference type="EMBL" id="NID13997.1"/>
    </source>
</evidence>
<evidence type="ECO:0000256" key="3">
    <source>
        <dbReference type="PROSITE-ProRule" id="PRU00339"/>
    </source>
</evidence>